<evidence type="ECO:0000256" key="1">
    <source>
        <dbReference type="SAM" id="MobiDB-lite"/>
    </source>
</evidence>
<evidence type="ECO:0000313" key="2">
    <source>
        <dbReference type="EMBL" id="VVP52159.1"/>
    </source>
</evidence>
<accession>A0A5E7PS06</accession>
<evidence type="ECO:0000313" key="3">
    <source>
        <dbReference type="Proteomes" id="UP000375525"/>
    </source>
</evidence>
<dbReference type="EMBL" id="CABVIH010000034">
    <property type="protein sequence ID" value="VVP52159.1"/>
    <property type="molecule type" value="Genomic_DNA"/>
</dbReference>
<dbReference type="Proteomes" id="UP000375525">
    <property type="component" value="Unassembled WGS sequence"/>
</dbReference>
<reference evidence="2 3" key="1">
    <citation type="submission" date="2019-09" db="EMBL/GenBank/DDBJ databases">
        <authorList>
            <person name="Chandra G."/>
            <person name="Truman W A."/>
        </authorList>
    </citation>
    <scope>NUCLEOTIDE SEQUENCE [LARGE SCALE GENOMIC DNA]</scope>
    <source>
        <strain evidence="2">PS880</strain>
    </source>
</reference>
<gene>
    <name evidence="2" type="ORF">PS880_05428</name>
</gene>
<name>A0A5E7PS06_PSEFL</name>
<feature type="compositionally biased region" description="Basic residues" evidence="1">
    <location>
        <begin position="146"/>
        <end position="166"/>
    </location>
</feature>
<feature type="region of interest" description="Disordered" evidence="1">
    <location>
        <begin position="122"/>
        <end position="166"/>
    </location>
</feature>
<evidence type="ECO:0008006" key="4">
    <source>
        <dbReference type="Google" id="ProtNLM"/>
    </source>
</evidence>
<organism evidence="2 3">
    <name type="scientific">Pseudomonas fluorescens</name>
    <dbReference type="NCBI Taxonomy" id="294"/>
    <lineage>
        <taxon>Bacteria</taxon>
        <taxon>Pseudomonadati</taxon>
        <taxon>Pseudomonadota</taxon>
        <taxon>Gammaproteobacteria</taxon>
        <taxon>Pseudomonadales</taxon>
        <taxon>Pseudomonadaceae</taxon>
        <taxon>Pseudomonas</taxon>
    </lineage>
</organism>
<dbReference type="AlphaFoldDB" id="A0A5E7PS06"/>
<proteinExistence type="predicted"/>
<feature type="compositionally biased region" description="Basic and acidic residues" evidence="1">
    <location>
        <begin position="133"/>
        <end position="143"/>
    </location>
</feature>
<protein>
    <recommendedName>
        <fullName evidence="4">DUF2339 domain-containing protein</fullName>
    </recommendedName>
</protein>
<sequence length="166" mass="18358">MQFLLMFIGLVQGWVFGVSFRDALIGASIGLGAGQAIVLARLNARAAEQRRHLELAQVALNAVQQRLALLEVSGVKASETSDPIVSEPVAPPEFTLDEIPAAEPELIWDLPPELEPITVAATETSPPLPADIWKPEPVAREPARPQPHRSRHRSRHRRRLRLAVRR</sequence>